<dbReference type="OrthoDB" id="9807854at2"/>
<dbReference type="AlphaFoldDB" id="A0A2R5F748"/>
<reference evidence="3 4" key="1">
    <citation type="journal article" date="2018" name="Environ. Microbiol.">
        <title>Isolation and genomic characterization of Novimethylophilus kurashikiensis gen. nov. sp. nov., a new lanthanide-dependent methylotrophic species of Methylophilaceae.</title>
        <authorList>
            <person name="Lv H."/>
            <person name="Sahin N."/>
            <person name="Tani A."/>
        </authorList>
    </citation>
    <scope>NUCLEOTIDE SEQUENCE [LARGE SCALE GENOMIC DNA]</scope>
    <source>
        <strain evidence="3 4">La2-4</strain>
    </source>
</reference>
<feature type="signal peptide" evidence="2">
    <location>
        <begin position="1"/>
        <end position="24"/>
    </location>
</feature>
<keyword evidence="1" id="KW-0175">Coiled coil</keyword>
<evidence type="ECO:0000256" key="2">
    <source>
        <dbReference type="SAM" id="SignalP"/>
    </source>
</evidence>
<dbReference type="SUPFAM" id="SSF56935">
    <property type="entry name" value="Porins"/>
    <property type="match status" value="1"/>
</dbReference>
<comment type="caution">
    <text evidence="3">The sequence shown here is derived from an EMBL/GenBank/DDBJ whole genome shotgun (WGS) entry which is preliminary data.</text>
</comment>
<protein>
    <submittedName>
        <fullName evidence="3">Phosphate-selective porin OprO and OprP</fullName>
    </submittedName>
</protein>
<evidence type="ECO:0000256" key="1">
    <source>
        <dbReference type="SAM" id="Coils"/>
    </source>
</evidence>
<feature type="chain" id="PRO_5015357169" evidence="2">
    <location>
        <begin position="25"/>
        <end position="507"/>
    </location>
</feature>
<keyword evidence="2" id="KW-0732">Signal</keyword>
<evidence type="ECO:0000313" key="3">
    <source>
        <dbReference type="EMBL" id="GBG12733.1"/>
    </source>
</evidence>
<dbReference type="EMBL" id="BDOQ01000002">
    <property type="protein sequence ID" value="GBG12733.1"/>
    <property type="molecule type" value="Genomic_DNA"/>
</dbReference>
<organism evidence="3 4">
    <name type="scientific">Novimethylophilus kurashikiensis</name>
    <dbReference type="NCBI Taxonomy" id="1825523"/>
    <lineage>
        <taxon>Bacteria</taxon>
        <taxon>Pseudomonadati</taxon>
        <taxon>Pseudomonadota</taxon>
        <taxon>Betaproteobacteria</taxon>
        <taxon>Nitrosomonadales</taxon>
        <taxon>Methylophilaceae</taxon>
        <taxon>Novimethylophilus</taxon>
    </lineage>
</organism>
<dbReference type="Pfam" id="PF07396">
    <property type="entry name" value="Porin_O_P"/>
    <property type="match status" value="2"/>
</dbReference>
<name>A0A2R5F748_9PROT</name>
<dbReference type="Gene3D" id="2.40.160.10">
    <property type="entry name" value="Porin"/>
    <property type="match status" value="1"/>
</dbReference>
<proteinExistence type="predicted"/>
<gene>
    <name evidence="3" type="primary">oprO_P</name>
    <name evidence="3" type="ORF">NMK_0265</name>
</gene>
<dbReference type="Proteomes" id="UP000245081">
    <property type="component" value="Unassembled WGS sequence"/>
</dbReference>
<sequence length="507" mass="55279">MNIKKIALALSGAGIALLPGISQANDSDEMEQLRALVQELKQEVKGLKQDLGGKVQALEKNNDEIVAKQKDAPIVKASEEGFGIKSADGQHEIKLRGQIQVDGRFFPGGDGFASGNTDANEVRAPNTFLLKQFRPILQGTVFGKYDFLLVPDFGNGKTVIQDAYVDARLTPWFQVKAGKQKVPFGLERLQGDADGKFIERGLTSNIAPNRDIGVQVHGMVGDEMLDYALGYFDGALDGSSTDSFTNSDTDNNSDKDFVARVFSKPFKSNGPDFLKGLGFGLAATYSDVRGRGWTSNATASTTTAGVTTYSMTSSQSNLIGYKSALGQLSFFGYRTATVSATDTATYADGERYRLSPQFTYYNGPFGLMGEYVRVSQEVSLEKNGHWHGKLDNEAWQVVASWMLTGEDASYKYPKVKSPFDPDKGAWGAWELVARYSELDIDDDAFAPHGSGATRQKRSFADPLKAASKAEAWAVGVNWYLNKTFKLSLDYEDTSFDGGWAGCNRCLS</sequence>
<evidence type="ECO:0000313" key="4">
    <source>
        <dbReference type="Proteomes" id="UP000245081"/>
    </source>
</evidence>
<dbReference type="RefSeq" id="WP_109013970.1">
    <property type="nucleotide sequence ID" value="NZ_BDOQ01000002.1"/>
</dbReference>
<feature type="coiled-coil region" evidence="1">
    <location>
        <begin position="23"/>
        <end position="50"/>
    </location>
</feature>
<accession>A0A2R5F748</accession>
<dbReference type="InterPro" id="IPR010870">
    <property type="entry name" value="Porin_O/P"/>
</dbReference>
<keyword evidence="4" id="KW-1185">Reference proteome</keyword>
<dbReference type="InterPro" id="IPR023614">
    <property type="entry name" value="Porin_dom_sf"/>
</dbReference>